<protein>
    <submittedName>
        <fullName evidence="2">GD13714</fullName>
    </submittedName>
</protein>
<keyword evidence="3" id="KW-1185">Reference proteome</keyword>
<feature type="compositionally biased region" description="Polar residues" evidence="1">
    <location>
        <begin position="104"/>
        <end position="113"/>
    </location>
</feature>
<reference evidence="2 3" key="1">
    <citation type="journal article" date="2007" name="Nature">
        <title>Evolution of genes and genomes on the Drosophila phylogeny.</title>
        <authorList>
            <consortium name="Drosophila 12 Genomes Consortium"/>
            <person name="Clark A.G."/>
            <person name="Eisen M.B."/>
            <person name="Smith D.R."/>
            <person name="Bergman C.M."/>
            <person name="Oliver B."/>
            <person name="Markow T.A."/>
            <person name="Kaufman T.C."/>
            <person name="Kellis M."/>
            <person name="Gelbart W."/>
            <person name="Iyer V.N."/>
            <person name="Pollard D.A."/>
            <person name="Sackton T.B."/>
            <person name="Larracuente A.M."/>
            <person name="Singh N.D."/>
            <person name="Abad J.P."/>
            <person name="Abt D.N."/>
            <person name="Adryan B."/>
            <person name="Aguade M."/>
            <person name="Akashi H."/>
            <person name="Anderson W.W."/>
            <person name="Aquadro C.F."/>
            <person name="Ardell D.H."/>
            <person name="Arguello R."/>
            <person name="Artieri C.G."/>
            <person name="Barbash D.A."/>
            <person name="Barker D."/>
            <person name="Barsanti P."/>
            <person name="Batterham P."/>
            <person name="Batzoglou S."/>
            <person name="Begun D."/>
            <person name="Bhutkar A."/>
            <person name="Blanco E."/>
            <person name="Bosak S.A."/>
            <person name="Bradley R.K."/>
            <person name="Brand A.D."/>
            <person name="Brent M.R."/>
            <person name="Brooks A.N."/>
            <person name="Brown R.H."/>
            <person name="Butlin R.K."/>
            <person name="Caggese C."/>
            <person name="Calvi B.R."/>
            <person name="Bernardo de Carvalho A."/>
            <person name="Caspi A."/>
            <person name="Castrezana S."/>
            <person name="Celniker S.E."/>
            <person name="Chang J.L."/>
            <person name="Chapple C."/>
            <person name="Chatterji S."/>
            <person name="Chinwalla A."/>
            <person name="Civetta A."/>
            <person name="Clifton S.W."/>
            <person name="Comeron J.M."/>
            <person name="Costello J.C."/>
            <person name="Coyne J.A."/>
            <person name="Daub J."/>
            <person name="David R.G."/>
            <person name="Delcher A.L."/>
            <person name="Delehaunty K."/>
            <person name="Do C.B."/>
            <person name="Ebling H."/>
            <person name="Edwards K."/>
            <person name="Eickbush T."/>
            <person name="Evans J.D."/>
            <person name="Filipski A."/>
            <person name="Findeiss S."/>
            <person name="Freyhult E."/>
            <person name="Fulton L."/>
            <person name="Fulton R."/>
            <person name="Garcia A.C."/>
            <person name="Gardiner A."/>
            <person name="Garfield D.A."/>
            <person name="Garvin B.E."/>
            <person name="Gibson G."/>
            <person name="Gilbert D."/>
            <person name="Gnerre S."/>
            <person name="Godfrey J."/>
            <person name="Good R."/>
            <person name="Gotea V."/>
            <person name="Gravely B."/>
            <person name="Greenberg A.J."/>
            <person name="Griffiths-Jones S."/>
            <person name="Gross S."/>
            <person name="Guigo R."/>
            <person name="Gustafson E.A."/>
            <person name="Haerty W."/>
            <person name="Hahn M.W."/>
            <person name="Halligan D.L."/>
            <person name="Halpern A.L."/>
            <person name="Halter G.M."/>
            <person name="Han M.V."/>
            <person name="Heger A."/>
            <person name="Hillier L."/>
            <person name="Hinrichs A.S."/>
            <person name="Holmes I."/>
            <person name="Hoskins R.A."/>
            <person name="Hubisz M.J."/>
            <person name="Hultmark D."/>
            <person name="Huntley M.A."/>
            <person name="Jaffe D.B."/>
            <person name="Jagadeeshan S."/>
            <person name="Jeck W.R."/>
            <person name="Johnson J."/>
            <person name="Jones C.D."/>
            <person name="Jordan W.C."/>
            <person name="Karpen G.H."/>
            <person name="Kataoka E."/>
            <person name="Keightley P.D."/>
            <person name="Kheradpour P."/>
            <person name="Kirkness E.F."/>
            <person name="Koerich L.B."/>
            <person name="Kristiansen K."/>
            <person name="Kudrna D."/>
            <person name="Kulathinal R.J."/>
            <person name="Kumar S."/>
            <person name="Kwok R."/>
            <person name="Lander E."/>
            <person name="Langley C.H."/>
            <person name="Lapoint R."/>
            <person name="Lazzaro B.P."/>
            <person name="Lee S.J."/>
            <person name="Levesque L."/>
            <person name="Li R."/>
            <person name="Lin C.F."/>
            <person name="Lin M.F."/>
            <person name="Lindblad-Toh K."/>
            <person name="Llopart A."/>
            <person name="Long M."/>
            <person name="Low L."/>
            <person name="Lozovsky E."/>
            <person name="Lu J."/>
            <person name="Luo M."/>
            <person name="Machado C.A."/>
            <person name="Makalowski W."/>
            <person name="Marzo M."/>
            <person name="Matsuda M."/>
            <person name="Matzkin L."/>
            <person name="McAllister B."/>
            <person name="McBride C.S."/>
            <person name="McKernan B."/>
            <person name="McKernan K."/>
            <person name="Mendez-Lago M."/>
            <person name="Minx P."/>
            <person name="Mollenhauer M.U."/>
            <person name="Montooth K."/>
            <person name="Mount S.M."/>
            <person name="Mu X."/>
            <person name="Myers E."/>
            <person name="Negre B."/>
            <person name="Newfeld S."/>
            <person name="Nielsen R."/>
            <person name="Noor M.A."/>
            <person name="O'Grady P."/>
            <person name="Pachter L."/>
            <person name="Papaceit M."/>
            <person name="Parisi M.J."/>
            <person name="Parisi M."/>
            <person name="Parts L."/>
            <person name="Pedersen J.S."/>
            <person name="Pesole G."/>
            <person name="Phillippy A.M."/>
            <person name="Ponting C.P."/>
            <person name="Pop M."/>
            <person name="Porcelli D."/>
            <person name="Powell J.R."/>
            <person name="Prohaska S."/>
            <person name="Pruitt K."/>
            <person name="Puig M."/>
            <person name="Quesneville H."/>
            <person name="Ram K.R."/>
            <person name="Rand D."/>
            <person name="Rasmussen M.D."/>
            <person name="Reed L.K."/>
            <person name="Reenan R."/>
            <person name="Reily A."/>
            <person name="Remington K.A."/>
            <person name="Rieger T.T."/>
            <person name="Ritchie M.G."/>
            <person name="Robin C."/>
            <person name="Rogers Y.H."/>
            <person name="Rohde C."/>
            <person name="Rozas J."/>
            <person name="Rubenfield M.J."/>
            <person name="Ruiz A."/>
            <person name="Russo S."/>
            <person name="Salzberg S.L."/>
            <person name="Sanchez-Gracia A."/>
            <person name="Saranga D.J."/>
            <person name="Sato H."/>
            <person name="Schaeffer S.W."/>
            <person name="Schatz M.C."/>
            <person name="Schlenke T."/>
            <person name="Schwartz R."/>
            <person name="Segarra C."/>
            <person name="Singh R.S."/>
            <person name="Sirot L."/>
            <person name="Sirota M."/>
            <person name="Sisneros N.B."/>
            <person name="Smith C.D."/>
            <person name="Smith T.F."/>
            <person name="Spieth J."/>
            <person name="Stage D.E."/>
            <person name="Stark A."/>
            <person name="Stephan W."/>
            <person name="Strausberg R.L."/>
            <person name="Strempel S."/>
            <person name="Sturgill D."/>
            <person name="Sutton G."/>
            <person name="Sutton G.G."/>
            <person name="Tao W."/>
            <person name="Teichmann S."/>
            <person name="Tobari Y.N."/>
            <person name="Tomimura Y."/>
            <person name="Tsolas J.M."/>
            <person name="Valente V.L."/>
            <person name="Venter E."/>
            <person name="Venter J.C."/>
            <person name="Vicario S."/>
            <person name="Vieira F.G."/>
            <person name="Vilella A.J."/>
            <person name="Villasante A."/>
            <person name="Walenz B."/>
            <person name="Wang J."/>
            <person name="Wasserman M."/>
            <person name="Watts T."/>
            <person name="Wilson D."/>
            <person name="Wilson R.K."/>
            <person name="Wing R.A."/>
            <person name="Wolfner M.F."/>
            <person name="Wong A."/>
            <person name="Wong G.K."/>
            <person name="Wu C.I."/>
            <person name="Wu G."/>
            <person name="Yamamoto D."/>
            <person name="Yang H.P."/>
            <person name="Yang S.P."/>
            <person name="Yorke J.A."/>
            <person name="Yoshida K."/>
            <person name="Zdobnov E."/>
            <person name="Zhang P."/>
            <person name="Zhang Y."/>
            <person name="Zimin A.V."/>
            <person name="Baldwin J."/>
            <person name="Abdouelleil A."/>
            <person name="Abdulkadir J."/>
            <person name="Abebe A."/>
            <person name="Abera B."/>
            <person name="Abreu J."/>
            <person name="Acer S.C."/>
            <person name="Aftuck L."/>
            <person name="Alexander A."/>
            <person name="An P."/>
            <person name="Anderson E."/>
            <person name="Anderson S."/>
            <person name="Arachi H."/>
            <person name="Azer M."/>
            <person name="Bachantsang P."/>
            <person name="Barry A."/>
            <person name="Bayul T."/>
            <person name="Berlin A."/>
            <person name="Bessette D."/>
            <person name="Bloom T."/>
            <person name="Blye J."/>
            <person name="Boguslavskiy L."/>
            <person name="Bonnet C."/>
            <person name="Boukhgalter B."/>
            <person name="Bourzgui I."/>
            <person name="Brown A."/>
            <person name="Cahill P."/>
            <person name="Channer S."/>
            <person name="Cheshatsang Y."/>
            <person name="Chuda L."/>
            <person name="Citroen M."/>
            <person name="Collymore A."/>
            <person name="Cooke P."/>
            <person name="Costello M."/>
            <person name="D'Aco K."/>
            <person name="Daza R."/>
            <person name="De Haan G."/>
            <person name="DeGray S."/>
            <person name="DeMaso C."/>
            <person name="Dhargay N."/>
            <person name="Dooley K."/>
            <person name="Dooley E."/>
            <person name="Doricent M."/>
            <person name="Dorje P."/>
            <person name="Dorjee K."/>
            <person name="Dupes A."/>
            <person name="Elong R."/>
            <person name="Falk J."/>
            <person name="Farina A."/>
            <person name="Faro S."/>
            <person name="Ferguson D."/>
            <person name="Fisher S."/>
            <person name="Foley C.D."/>
            <person name="Franke A."/>
            <person name="Friedrich D."/>
            <person name="Gadbois L."/>
            <person name="Gearin G."/>
            <person name="Gearin C.R."/>
            <person name="Giannoukos G."/>
            <person name="Goode T."/>
            <person name="Graham J."/>
            <person name="Grandbois E."/>
            <person name="Grewal S."/>
            <person name="Gyaltsen K."/>
            <person name="Hafez N."/>
            <person name="Hagos B."/>
            <person name="Hall J."/>
            <person name="Henson C."/>
            <person name="Hollinger A."/>
            <person name="Honan T."/>
            <person name="Huard M.D."/>
            <person name="Hughes L."/>
            <person name="Hurhula B."/>
            <person name="Husby M.E."/>
            <person name="Kamat A."/>
            <person name="Kanga B."/>
            <person name="Kashin S."/>
            <person name="Khazanovich D."/>
            <person name="Kisner P."/>
            <person name="Lance K."/>
            <person name="Lara M."/>
            <person name="Lee W."/>
            <person name="Lennon N."/>
            <person name="Letendre F."/>
            <person name="LeVine R."/>
            <person name="Lipovsky A."/>
            <person name="Liu X."/>
            <person name="Liu J."/>
            <person name="Liu S."/>
            <person name="Lokyitsang T."/>
            <person name="Lokyitsang Y."/>
            <person name="Lubonja R."/>
            <person name="Lui A."/>
            <person name="MacDonald P."/>
            <person name="Magnisalis V."/>
            <person name="Maru K."/>
            <person name="Matthews C."/>
            <person name="McCusker W."/>
            <person name="McDonough S."/>
            <person name="Mehta T."/>
            <person name="Meldrim J."/>
            <person name="Meneus L."/>
            <person name="Mihai O."/>
            <person name="Mihalev A."/>
            <person name="Mihova T."/>
            <person name="Mittelman R."/>
            <person name="Mlenga V."/>
            <person name="Montmayeur A."/>
            <person name="Mulrain L."/>
            <person name="Navidi A."/>
            <person name="Naylor J."/>
            <person name="Negash T."/>
            <person name="Nguyen T."/>
            <person name="Nguyen N."/>
            <person name="Nicol R."/>
            <person name="Norbu C."/>
            <person name="Norbu N."/>
            <person name="Novod N."/>
            <person name="O'Neill B."/>
            <person name="Osman S."/>
            <person name="Markiewicz E."/>
            <person name="Oyono O.L."/>
            <person name="Patti C."/>
            <person name="Phunkhang P."/>
            <person name="Pierre F."/>
            <person name="Priest M."/>
            <person name="Raghuraman S."/>
            <person name="Rege F."/>
            <person name="Reyes R."/>
            <person name="Rise C."/>
            <person name="Rogov P."/>
            <person name="Ross K."/>
            <person name="Ryan E."/>
            <person name="Settipalli S."/>
            <person name="Shea T."/>
            <person name="Sherpa N."/>
            <person name="Shi L."/>
            <person name="Shih D."/>
            <person name="Sparrow T."/>
            <person name="Spaulding J."/>
            <person name="Stalker J."/>
            <person name="Stange-Thomann N."/>
            <person name="Stavropoulos S."/>
            <person name="Stone C."/>
            <person name="Strader C."/>
            <person name="Tesfaye S."/>
            <person name="Thomson T."/>
            <person name="Thoulutsang Y."/>
            <person name="Thoulutsang D."/>
            <person name="Topham K."/>
            <person name="Topping I."/>
            <person name="Tsamla T."/>
            <person name="Vassiliev H."/>
            <person name="Vo A."/>
            <person name="Wangchuk T."/>
            <person name="Wangdi T."/>
            <person name="Weiand M."/>
            <person name="Wilkinson J."/>
            <person name="Wilson A."/>
            <person name="Yadav S."/>
            <person name="Young G."/>
            <person name="Yu Q."/>
            <person name="Zembek L."/>
            <person name="Zhong D."/>
            <person name="Zimmer A."/>
            <person name="Zwirko Z."/>
            <person name="Jaffe D.B."/>
            <person name="Alvarez P."/>
            <person name="Brockman W."/>
            <person name="Butler J."/>
            <person name="Chin C."/>
            <person name="Gnerre S."/>
            <person name="Grabherr M."/>
            <person name="Kleber M."/>
            <person name="Mauceli E."/>
            <person name="MacCallum I."/>
        </authorList>
    </citation>
    <scope>NUCLEOTIDE SEQUENCE [LARGE SCALE GENOMIC DNA]</scope>
    <source>
        <strain evidence="3">white501</strain>
    </source>
</reference>
<evidence type="ECO:0000313" key="2">
    <source>
        <dbReference type="EMBL" id="EDX08994.1"/>
    </source>
</evidence>
<dbReference type="Bgee" id="FBgn0185419">
    <property type="expression patterns" value="Expressed in adult organism"/>
</dbReference>
<accession>B4QNZ9</accession>
<dbReference type="OrthoDB" id="296522at2759"/>
<gene>
    <name evidence="2" type="primary">Dsim\GD13714</name>
    <name evidence="2" type="ORF">Dsim_GD13714</name>
</gene>
<dbReference type="Proteomes" id="UP000000304">
    <property type="component" value="Chromosome 3L"/>
</dbReference>
<name>B4QNZ9_DROSI</name>
<dbReference type="STRING" id="7240.B4QNZ9"/>
<feature type="compositionally biased region" description="Basic and acidic residues" evidence="1">
    <location>
        <begin position="160"/>
        <end position="170"/>
    </location>
</feature>
<sequence>MSGSGVSDNGTVMGESGSDYSPNKLPHSVLAKSISPPPLRHRTLMHQRSGPATLQSKPTKFQTPRYPEEQALRQVKPLLSRGTPSTSASAGSADGQQTRDSSLDSETTFTSPVSHRAGEDPPTAPPSQAAVAPGQEDREEEGEAEANDEQRALLQGADAEEAKRAGNEGT</sequence>
<feature type="compositionally biased region" description="Acidic residues" evidence="1">
    <location>
        <begin position="137"/>
        <end position="147"/>
    </location>
</feature>
<dbReference type="AlphaFoldDB" id="B4QNZ9"/>
<proteinExistence type="predicted"/>
<evidence type="ECO:0000256" key="1">
    <source>
        <dbReference type="SAM" id="MobiDB-lite"/>
    </source>
</evidence>
<evidence type="ECO:0000313" key="3">
    <source>
        <dbReference type="Proteomes" id="UP000000304"/>
    </source>
</evidence>
<dbReference type="EMBL" id="CM000363">
    <property type="protein sequence ID" value="EDX08994.1"/>
    <property type="molecule type" value="Genomic_DNA"/>
</dbReference>
<dbReference type="HOGENOM" id="CLU_1572291_0_0_1"/>
<feature type="compositionally biased region" description="Low complexity" evidence="1">
    <location>
        <begin position="80"/>
        <end position="98"/>
    </location>
</feature>
<feature type="region of interest" description="Disordered" evidence="1">
    <location>
        <begin position="1"/>
        <end position="170"/>
    </location>
</feature>
<feature type="compositionally biased region" description="Polar residues" evidence="1">
    <location>
        <begin position="50"/>
        <end position="62"/>
    </location>
</feature>
<feature type="compositionally biased region" description="Polar residues" evidence="1">
    <location>
        <begin position="1"/>
        <end position="10"/>
    </location>
</feature>
<organism evidence="2 3">
    <name type="scientific">Drosophila simulans</name>
    <name type="common">Fruit fly</name>
    <dbReference type="NCBI Taxonomy" id="7240"/>
    <lineage>
        <taxon>Eukaryota</taxon>
        <taxon>Metazoa</taxon>
        <taxon>Ecdysozoa</taxon>
        <taxon>Arthropoda</taxon>
        <taxon>Hexapoda</taxon>
        <taxon>Insecta</taxon>
        <taxon>Pterygota</taxon>
        <taxon>Neoptera</taxon>
        <taxon>Endopterygota</taxon>
        <taxon>Diptera</taxon>
        <taxon>Brachycera</taxon>
        <taxon>Muscomorpha</taxon>
        <taxon>Ephydroidea</taxon>
        <taxon>Drosophilidae</taxon>
        <taxon>Drosophila</taxon>
        <taxon>Sophophora</taxon>
    </lineage>
</organism>